<dbReference type="AlphaFoldDB" id="A0A7X0M7K2"/>
<evidence type="ECO:0000256" key="1">
    <source>
        <dbReference type="SAM" id="MobiDB-lite"/>
    </source>
</evidence>
<dbReference type="RefSeq" id="WP_184983787.1">
    <property type="nucleotide sequence ID" value="NZ_BAAALO010000038.1"/>
</dbReference>
<accession>A0A7X0M7K2</accession>
<evidence type="ECO:0000313" key="2">
    <source>
        <dbReference type="EMBL" id="MBB6474888.1"/>
    </source>
</evidence>
<organism evidence="2 3">
    <name type="scientific">Sphaerisporangium rubeum</name>
    <dbReference type="NCBI Taxonomy" id="321317"/>
    <lineage>
        <taxon>Bacteria</taxon>
        <taxon>Bacillati</taxon>
        <taxon>Actinomycetota</taxon>
        <taxon>Actinomycetes</taxon>
        <taxon>Streptosporangiales</taxon>
        <taxon>Streptosporangiaceae</taxon>
        <taxon>Sphaerisporangium</taxon>
    </lineage>
</organism>
<name>A0A7X0M7K2_9ACTN</name>
<comment type="caution">
    <text evidence="2">The sequence shown here is derived from an EMBL/GenBank/DDBJ whole genome shotgun (WGS) entry which is preliminary data.</text>
</comment>
<keyword evidence="3" id="KW-1185">Reference proteome</keyword>
<feature type="region of interest" description="Disordered" evidence="1">
    <location>
        <begin position="142"/>
        <end position="231"/>
    </location>
</feature>
<feature type="compositionally biased region" description="Low complexity" evidence="1">
    <location>
        <begin position="213"/>
        <end position="222"/>
    </location>
</feature>
<dbReference type="EMBL" id="JACHIU010000001">
    <property type="protein sequence ID" value="MBB6474888.1"/>
    <property type="molecule type" value="Genomic_DNA"/>
</dbReference>
<protein>
    <submittedName>
        <fullName evidence="2">Uncharacterized protein</fullName>
    </submittedName>
</protein>
<proteinExistence type="predicted"/>
<sequence>MDLATAADELYGLAPEEFTAARTRLAAEAKRDGDPVLAKQVTALRRPTVSAWAVNHLVRASPPELDDLLDLGERLRSAWEAGEPVAGLDQRRAGLVTALMRTASALAASAGRPLREPAAREAEDTLYAATMDPVVSDEVRAGHLSRPRRHVGFAPAAPARAPEPRQEKKTPAKAPRPSAEDRRTREEDRRAREEERRRRRREERARAAEAEADAAAEALAEWSAERDEARRECAEVTEEAGRLRERLRETLARQESLTRRLETAEREHTRAERRAAEARRQAQEARDLV</sequence>
<gene>
    <name evidence="2" type="ORF">BJ992_004319</name>
</gene>
<dbReference type="Proteomes" id="UP000555564">
    <property type="component" value="Unassembled WGS sequence"/>
</dbReference>
<feature type="region of interest" description="Disordered" evidence="1">
    <location>
        <begin position="257"/>
        <end position="289"/>
    </location>
</feature>
<feature type="compositionally biased region" description="Basic and acidic residues" evidence="1">
    <location>
        <begin position="178"/>
        <end position="209"/>
    </location>
</feature>
<reference evidence="2 3" key="1">
    <citation type="submission" date="2020-08" db="EMBL/GenBank/DDBJ databases">
        <title>Sequencing the genomes of 1000 actinobacteria strains.</title>
        <authorList>
            <person name="Klenk H.-P."/>
        </authorList>
    </citation>
    <scope>NUCLEOTIDE SEQUENCE [LARGE SCALE GENOMIC DNA]</scope>
    <source>
        <strain evidence="2 3">DSM 44936</strain>
    </source>
</reference>
<evidence type="ECO:0000313" key="3">
    <source>
        <dbReference type="Proteomes" id="UP000555564"/>
    </source>
</evidence>